<keyword evidence="3" id="KW-1185">Reference proteome</keyword>
<evidence type="ECO:0000313" key="2">
    <source>
        <dbReference type="EMBL" id="RFU94765.1"/>
    </source>
</evidence>
<name>A0A372MG62_9SPIR</name>
<evidence type="ECO:0000256" key="1">
    <source>
        <dbReference type="SAM" id="SignalP"/>
    </source>
</evidence>
<evidence type="ECO:0000313" key="3">
    <source>
        <dbReference type="Proteomes" id="UP000264002"/>
    </source>
</evidence>
<dbReference type="AlphaFoldDB" id="A0A372MG62"/>
<accession>A0A372MG62</accession>
<reference evidence="3" key="1">
    <citation type="submission" date="2018-08" db="EMBL/GenBank/DDBJ databases">
        <authorList>
            <person name="Grouzdev D.S."/>
            <person name="Krutkina M.S."/>
        </authorList>
    </citation>
    <scope>NUCLEOTIDE SEQUENCE [LARGE SCALE GENOMIC DNA]</scope>
    <source>
        <strain evidence="3">4-11</strain>
    </source>
</reference>
<sequence length="489" mass="52960">MKKALIPILSVLLLTLAFTSCDASIRQDIAGLMGDFSGNVYIESGMVEPNTANATAVTTTTASIGTGGSAIDVSSSQDSTADPYGIGISVTVPGDVTTIIKPQTEDEQKAIKDDLATAFASPTQTKQLVESLKAPASGEQKTAAEGTVKLFNATLTALQGQLTDEDLKSTLAELALPEIEQGEGLTQGDILILQMMTNLITNTVTNLDTDDSNDSFTSIDITKAENKEKVLSIVDDALFTAQVAEQLSGAASIDFSGQLDLAALLSGMNDDTSQSISRAEGDNEFGDILVSLNDLIPDLLPVMGITHTGNDFDYTKAKYQSFLRNQKAYRGSIEHALQFARKSELELSEVPNANFDTSTLIKYLISVIFTEHHAYWMSEEITSPRPEAIIAELLDDNPEIGLGTMPEDYEPVEPDITDFSYDGFEQFLHDGTEGMKRTYEYYESIVKNLKSLNSINGIAQLDELLDDLLKPSAEDSLQSIYDDWDSESN</sequence>
<keyword evidence="1" id="KW-0732">Signal</keyword>
<feature type="chain" id="PRO_5016571702" evidence="1">
    <location>
        <begin position="24"/>
        <end position="489"/>
    </location>
</feature>
<gene>
    <name evidence="2" type="ORF">DYP60_07890</name>
</gene>
<organism evidence="2 3">
    <name type="scientific">Sphaerochaeta halotolerans</name>
    <dbReference type="NCBI Taxonomy" id="2293840"/>
    <lineage>
        <taxon>Bacteria</taxon>
        <taxon>Pseudomonadati</taxon>
        <taxon>Spirochaetota</taxon>
        <taxon>Spirochaetia</taxon>
        <taxon>Spirochaetales</taxon>
        <taxon>Sphaerochaetaceae</taxon>
        <taxon>Sphaerochaeta</taxon>
    </lineage>
</organism>
<comment type="caution">
    <text evidence="2">The sequence shown here is derived from an EMBL/GenBank/DDBJ whole genome shotgun (WGS) entry which is preliminary data.</text>
</comment>
<protein>
    <submittedName>
        <fullName evidence="2">Uncharacterized protein</fullName>
    </submittedName>
</protein>
<dbReference type="Proteomes" id="UP000264002">
    <property type="component" value="Unassembled WGS sequence"/>
</dbReference>
<dbReference type="PROSITE" id="PS51257">
    <property type="entry name" value="PROKAR_LIPOPROTEIN"/>
    <property type="match status" value="1"/>
</dbReference>
<dbReference type="RefSeq" id="WP_117330462.1">
    <property type="nucleotide sequence ID" value="NZ_QUWK01000007.1"/>
</dbReference>
<feature type="signal peptide" evidence="1">
    <location>
        <begin position="1"/>
        <end position="23"/>
    </location>
</feature>
<reference evidence="2 3" key="2">
    <citation type="submission" date="2018-09" db="EMBL/GenBank/DDBJ databases">
        <title>Genome of Sphaerochaeta halotolerans strain 4-11.</title>
        <authorList>
            <person name="Nazina T.N."/>
            <person name="Sokolova D.S."/>
        </authorList>
    </citation>
    <scope>NUCLEOTIDE SEQUENCE [LARGE SCALE GENOMIC DNA]</scope>
    <source>
        <strain evidence="2 3">4-11</strain>
    </source>
</reference>
<dbReference type="EMBL" id="QUWK01000007">
    <property type="protein sequence ID" value="RFU94765.1"/>
    <property type="molecule type" value="Genomic_DNA"/>
</dbReference>
<proteinExistence type="predicted"/>